<evidence type="ECO:0008006" key="4">
    <source>
        <dbReference type="Google" id="ProtNLM"/>
    </source>
</evidence>
<dbReference type="GO" id="GO:0009103">
    <property type="term" value="P:lipopolysaccharide biosynthetic process"/>
    <property type="evidence" value="ECO:0007669"/>
    <property type="project" value="TreeGrafter"/>
</dbReference>
<dbReference type="SUPFAM" id="SSF53756">
    <property type="entry name" value="UDP-Glycosyltransferase/glycogen phosphorylase"/>
    <property type="match status" value="1"/>
</dbReference>
<dbReference type="Pfam" id="PF13692">
    <property type="entry name" value="Glyco_trans_1_4"/>
    <property type="match status" value="1"/>
</dbReference>
<dbReference type="PANTHER" id="PTHR46401:SF2">
    <property type="entry name" value="GLYCOSYLTRANSFERASE WBBK-RELATED"/>
    <property type="match status" value="1"/>
</dbReference>
<dbReference type="GO" id="GO:0016757">
    <property type="term" value="F:glycosyltransferase activity"/>
    <property type="evidence" value="ECO:0007669"/>
    <property type="project" value="TreeGrafter"/>
</dbReference>
<comment type="caution">
    <text evidence="2">The sequence shown here is derived from an EMBL/GenBank/DDBJ whole genome shotgun (WGS) entry which is preliminary data.</text>
</comment>
<dbReference type="EMBL" id="MFZI01000070">
    <property type="protein sequence ID" value="OGK18476.1"/>
    <property type="molecule type" value="Genomic_DNA"/>
</dbReference>
<dbReference type="Gene3D" id="3.40.50.2000">
    <property type="entry name" value="Glycogen Phosphorylase B"/>
    <property type="match status" value="2"/>
</dbReference>
<gene>
    <name evidence="2" type="ORF">A2866_00745</name>
</gene>
<accession>A0A1F7GIF9</accession>
<organism evidence="2 3">
    <name type="scientific">Candidatus Roizmanbacteria bacterium RIFCSPHIGHO2_01_FULL_39_8</name>
    <dbReference type="NCBI Taxonomy" id="1802033"/>
    <lineage>
        <taxon>Bacteria</taxon>
        <taxon>Candidatus Roizmaniibacteriota</taxon>
    </lineage>
</organism>
<sequence>MKILMLTPYLPYPPASGGQIRTLNLLKYLSKSNEITLIALYKNETEKKYAKQLESYCKKIYLCKRAEKPWQLNNILKSIFSLTPFLIVRNFSQEAKNTVEGLLKKEYFDVIHAETFYIMPHIPKTKVPIFLLEQTIEYKVYQHYIDSLPSYIKYFFFFDILKLKYWERYYWRQAYLVGTVSETDKKMISKLEPQIKPVVIPNGAGDELIAYHLTKKDFLNPKILFLGNFAWLQNTEAASFLYYKILPKLSEKVSPIEVVIAGQKAKDKLKLKENNTIQIIDIDTDDVDLVKKIYGESTVFIAPIFGPGGTRLKILAAMATGLPVISTKTGVAGLLVKDGYHVLLAKNEDEFVEKINLLLTNPALYEKLRTNAYKLVNEIYNWKKISHKLEIAYAKIKEL</sequence>
<evidence type="ECO:0000256" key="1">
    <source>
        <dbReference type="ARBA" id="ARBA00022679"/>
    </source>
</evidence>
<dbReference type="CDD" id="cd03801">
    <property type="entry name" value="GT4_PimA-like"/>
    <property type="match status" value="1"/>
</dbReference>
<name>A0A1F7GIF9_9BACT</name>
<keyword evidence="1" id="KW-0808">Transferase</keyword>
<proteinExistence type="predicted"/>
<dbReference type="Proteomes" id="UP000177026">
    <property type="component" value="Unassembled WGS sequence"/>
</dbReference>
<protein>
    <recommendedName>
        <fullName evidence="4">Glycosyltransferase subfamily 4-like N-terminal domain-containing protein</fullName>
    </recommendedName>
</protein>
<evidence type="ECO:0000313" key="3">
    <source>
        <dbReference type="Proteomes" id="UP000177026"/>
    </source>
</evidence>
<evidence type="ECO:0000313" key="2">
    <source>
        <dbReference type="EMBL" id="OGK18476.1"/>
    </source>
</evidence>
<dbReference type="PANTHER" id="PTHR46401">
    <property type="entry name" value="GLYCOSYLTRANSFERASE WBBK-RELATED"/>
    <property type="match status" value="1"/>
</dbReference>
<dbReference type="AlphaFoldDB" id="A0A1F7GIF9"/>
<reference evidence="2 3" key="1">
    <citation type="journal article" date="2016" name="Nat. Commun.">
        <title>Thousands of microbial genomes shed light on interconnected biogeochemical processes in an aquifer system.</title>
        <authorList>
            <person name="Anantharaman K."/>
            <person name="Brown C.T."/>
            <person name="Hug L.A."/>
            <person name="Sharon I."/>
            <person name="Castelle C.J."/>
            <person name="Probst A.J."/>
            <person name="Thomas B.C."/>
            <person name="Singh A."/>
            <person name="Wilkins M.J."/>
            <person name="Karaoz U."/>
            <person name="Brodie E.L."/>
            <person name="Williams K.H."/>
            <person name="Hubbard S.S."/>
            <person name="Banfield J.F."/>
        </authorList>
    </citation>
    <scope>NUCLEOTIDE SEQUENCE [LARGE SCALE GENOMIC DNA]</scope>
</reference>